<dbReference type="AlphaFoldDB" id="A0A553PVY1"/>
<keyword evidence="1" id="KW-0175">Coiled coil</keyword>
<sequence>MDHSEKACRYCGVSYLILHEFQCLQDRLQEVQRELELERGSAAREKILRNELQEAETRLAELKRAVLQHQESLDLGFSSMALNNHCSKTLDLQLCVIRREMETMRLEKKTLKNELEREQTCRLHLSSHLSHGTTGRALQMGNNTILSSLGTYLLEISSDLHPKHLKHSTCLNSPCSRHGGFAPAGSGYSDFLV</sequence>
<gene>
    <name evidence="2" type="ORF">DNTS_011415</name>
</gene>
<organism evidence="2 3">
    <name type="scientific">Danionella cerebrum</name>
    <dbReference type="NCBI Taxonomy" id="2873325"/>
    <lineage>
        <taxon>Eukaryota</taxon>
        <taxon>Metazoa</taxon>
        <taxon>Chordata</taxon>
        <taxon>Craniata</taxon>
        <taxon>Vertebrata</taxon>
        <taxon>Euteleostomi</taxon>
        <taxon>Actinopterygii</taxon>
        <taxon>Neopterygii</taxon>
        <taxon>Teleostei</taxon>
        <taxon>Ostariophysi</taxon>
        <taxon>Cypriniformes</taxon>
        <taxon>Danionidae</taxon>
        <taxon>Danioninae</taxon>
        <taxon>Danionella</taxon>
    </lineage>
</organism>
<evidence type="ECO:0000313" key="2">
    <source>
        <dbReference type="EMBL" id="TRY81852.1"/>
    </source>
</evidence>
<feature type="coiled-coil region" evidence="1">
    <location>
        <begin position="21"/>
        <end position="72"/>
    </location>
</feature>
<dbReference type="OrthoDB" id="10256467at2759"/>
<dbReference type="PANTHER" id="PTHR34251">
    <property type="entry name" value="LEUCINE-, GLUTAMATE- AND LYSINE-RICH PROTEIN 1"/>
    <property type="match status" value="1"/>
</dbReference>
<accession>A0A553PVY1</accession>
<dbReference type="InterPro" id="IPR038799">
    <property type="entry name" value="LEKR1"/>
</dbReference>
<evidence type="ECO:0000256" key="1">
    <source>
        <dbReference type="SAM" id="Coils"/>
    </source>
</evidence>
<reference evidence="2 3" key="1">
    <citation type="journal article" date="2019" name="Sci. Data">
        <title>Hybrid genome assembly and annotation of Danionella translucida.</title>
        <authorList>
            <person name="Kadobianskyi M."/>
            <person name="Schulze L."/>
            <person name="Schuelke M."/>
            <person name="Judkewitz B."/>
        </authorList>
    </citation>
    <scope>NUCLEOTIDE SEQUENCE [LARGE SCALE GENOMIC DNA]</scope>
    <source>
        <strain evidence="2 3">Bolton</strain>
    </source>
</reference>
<dbReference type="PANTHER" id="PTHR34251:SF1">
    <property type="entry name" value="LEUCINE, GLUTAMATE AND LYSINE RICH 1"/>
    <property type="match status" value="1"/>
</dbReference>
<comment type="caution">
    <text evidence="2">The sequence shown here is derived from an EMBL/GenBank/DDBJ whole genome shotgun (WGS) entry which is preliminary data.</text>
</comment>
<evidence type="ECO:0000313" key="3">
    <source>
        <dbReference type="Proteomes" id="UP000316079"/>
    </source>
</evidence>
<name>A0A553PVY1_9TELE</name>
<protein>
    <submittedName>
        <fullName evidence="2">Uncharacterized protein</fullName>
    </submittedName>
</protein>
<proteinExistence type="predicted"/>
<dbReference type="Proteomes" id="UP000316079">
    <property type="component" value="Unassembled WGS sequence"/>
</dbReference>
<keyword evidence="3" id="KW-1185">Reference proteome</keyword>
<dbReference type="EMBL" id="SRMA01026592">
    <property type="protein sequence ID" value="TRY81852.1"/>
    <property type="molecule type" value="Genomic_DNA"/>
</dbReference>